<dbReference type="AlphaFoldDB" id="A0A0C1NM05"/>
<comment type="caution">
    <text evidence="2">The sequence shown here is derived from an EMBL/GenBank/DDBJ whole genome shotgun (WGS) entry which is preliminary data.</text>
</comment>
<reference evidence="1" key="2">
    <citation type="submission" date="2019-11" db="EMBL/GenBank/DDBJ databases">
        <title>Improved Assembly of Tolypothrix boutellei genome.</title>
        <authorList>
            <person name="Sarangi A.N."/>
            <person name="Mukherjee M."/>
            <person name="Ghosh S."/>
            <person name="Singh D."/>
            <person name="Das A."/>
            <person name="Kant S."/>
            <person name="Prusty A."/>
            <person name="Tripathy S."/>
        </authorList>
    </citation>
    <scope>NUCLEOTIDE SEQUENCE</scope>
    <source>
        <strain evidence="1">VB521301</strain>
    </source>
</reference>
<protein>
    <submittedName>
        <fullName evidence="2">Uncharacterized protein</fullName>
    </submittedName>
</protein>
<organism evidence="2">
    <name type="scientific">Tolypothrix bouteillei VB521301</name>
    <dbReference type="NCBI Taxonomy" id="1479485"/>
    <lineage>
        <taxon>Bacteria</taxon>
        <taxon>Bacillati</taxon>
        <taxon>Cyanobacteriota</taxon>
        <taxon>Cyanophyceae</taxon>
        <taxon>Nostocales</taxon>
        <taxon>Tolypothrichaceae</taxon>
        <taxon>Tolypothrix</taxon>
    </lineage>
</organism>
<dbReference type="RefSeq" id="WP_038096075.1">
    <property type="nucleotide sequence ID" value="NZ_JHEG04000001.1"/>
</dbReference>
<proteinExistence type="predicted"/>
<name>A0A0C1NM05_9CYAN</name>
<accession>A0A0C1NM05</accession>
<dbReference type="EMBL" id="JHEG04000001">
    <property type="protein sequence ID" value="KAF3884091.1"/>
    <property type="molecule type" value="Genomic_DNA"/>
</dbReference>
<evidence type="ECO:0000313" key="1">
    <source>
        <dbReference type="EMBL" id="KAF3884091.1"/>
    </source>
</evidence>
<gene>
    <name evidence="2" type="ORF">DA73_0200115</name>
    <name evidence="1" type="ORF">DA73_0400000180</name>
</gene>
<sequence>MTEIQATYKSQSQSSSQQFGLENQDREIVLEHCNLAIDITSIASELIHCGTMTFEPIASKGTYRVLTGNIECGHIFINLEGTWHNSTTDRIYGTPYEAAAGLFETCTKPVSIFELLDKPFDELTVTEWKLLKTSELQTLNGVPA</sequence>
<evidence type="ECO:0000313" key="3">
    <source>
        <dbReference type="Proteomes" id="UP000029738"/>
    </source>
</evidence>
<reference evidence="2" key="1">
    <citation type="journal article" date="2015" name="Genome Announc.">
        <title>Draft Genome Sequence of Tolypothrix boutellei Strain VB521301.</title>
        <authorList>
            <person name="Chandrababunaidu M.M."/>
            <person name="Singh D."/>
            <person name="Sen D."/>
            <person name="Bhan S."/>
            <person name="Das S."/>
            <person name="Gupta A."/>
            <person name="Adhikary S.P."/>
            <person name="Tripathy S."/>
        </authorList>
    </citation>
    <scope>NUCLEOTIDE SEQUENCE</scope>
    <source>
        <strain evidence="2">VB521301</strain>
    </source>
</reference>
<evidence type="ECO:0000313" key="2">
    <source>
        <dbReference type="EMBL" id="KIE13851.1"/>
    </source>
</evidence>
<dbReference type="EMBL" id="JHEG02000001">
    <property type="protein sequence ID" value="KIE13851.1"/>
    <property type="molecule type" value="Genomic_DNA"/>
</dbReference>
<dbReference type="Proteomes" id="UP000029738">
    <property type="component" value="Unassembled WGS sequence"/>
</dbReference>
<keyword evidence="3" id="KW-1185">Reference proteome</keyword>